<reference evidence="3 4" key="1">
    <citation type="journal article" date="2018" name="Front. Microbiol.">
        <title>Genome-Wide Analysis of Corynespora cassiicola Leaf Fall Disease Putative Effectors.</title>
        <authorList>
            <person name="Lopez D."/>
            <person name="Ribeiro S."/>
            <person name="Label P."/>
            <person name="Fumanal B."/>
            <person name="Venisse J.S."/>
            <person name="Kohler A."/>
            <person name="de Oliveira R.R."/>
            <person name="Labutti K."/>
            <person name="Lipzen A."/>
            <person name="Lail K."/>
            <person name="Bauer D."/>
            <person name="Ohm R.A."/>
            <person name="Barry K.W."/>
            <person name="Spatafora J."/>
            <person name="Grigoriev I.V."/>
            <person name="Martin F.M."/>
            <person name="Pujade-Renaud V."/>
        </authorList>
    </citation>
    <scope>NUCLEOTIDE SEQUENCE [LARGE SCALE GENOMIC DNA]</scope>
    <source>
        <strain evidence="3 4">Philippines</strain>
    </source>
</reference>
<sequence>MSSSASPPPKPGRRSRQQRENPECGQKRPKKANSEVRKQQNRIASRNYREKRKRKLQYLQQLIRDGRTEELTLQDSGAQDRRTRSLSVDYSRPLLPGFSHNHEGLNIQSSSAGTLEPALVSTGNYSVHQLPPSHSFTSFETAWSIPVLEPANVANWSPWSTPAWMSSTEFEPQITIEPETFPFTATPVTQMYQQLPKPPQQPQELIPNADLFVLGPYPSRRDGRTQIPSMSLHPRSPYHHHAPYTQTP</sequence>
<evidence type="ECO:0000313" key="3">
    <source>
        <dbReference type="EMBL" id="PSN60929.1"/>
    </source>
</evidence>
<evidence type="ECO:0000259" key="2">
    <source>
        <dbReference type="PROSITE" id="PS00036"/>
    </source>
</evidence>
<dbReference type="GO" id="GO:0003700">
    <property type="term" value="F:DNA-binding transcription factor activity"/>
    <property type="evidence" value="ECO:0007669"/>
    <property type="project" value="InterPro"/>
</dbReference>
<feature type="domain" description="BZIP" evidence="2">
    <location>
        <begin position="37"/>
        <end position="51"/>
    </location>
</feature>
<feature type="compositionally biased region" description="Basic and acidic residues" evidence="1">
    <location>
        <begin position="17"/>
        <end position="38"/>
    </location>
</feature>
<accession>A0A2T2N6B1</accession>
<evidence type="ECO:0000313" key="4">
    <source>
        <dbReference type="Proteomes" id="UP000240883"/>
    </source>
</evidence>
<dbReference type="Proteomes" id="UP000240883">
    <property type="component" value="Unassembled WGS sequence"/>
</dbReference>
<protein>
    <recommendedName>
        <fullName evidence="2">BZIP domain-containing protein</fullName>
    </recommendedName>
</protein>
<name>A0A2T2N6B1_CORCC</name>
<dbReference type="AlphaFoldDB" id="A0A2T2N6B1"/>
<dbReference type="OrthoDB" id="2245989at2759"/>
<evidence type="ECO:0000256" key="1">
    <source>
        <dbReference type="SAM" id="MobiDB-lite"/>
    </source>
</evidence>
<dbReference type="InterPro" id="IPR004827">
    <property type="entry name" value="bZIP"/>
</dbReference>
<feature type="region of interest" description="Disordered" evidence="1">
    <location>
        <begin position="1"/>
        <end position="52"/>
    </location>
</feature>
<proteinExistence type="predicted"/>
<dbReference type="PROSITE" id="PS00036">
    <property type="entry name" value="BZIP_BASIC"/>
    <property type="match status" value="1"/>
</dbReference>
<dbReference type="CDD" id="cd14688">
    <property type="entry name" value="bZIP_YAP"/>
    <property type="match status" value="1"/>
</dbReference>
<gene>
    <name evidence="3" type="ORF">BS50DRAFT_578742</name>
</gene>
<keyword evidence="4" id="KW-1185">Reference proteome</keyword>
<feature type="compositionally biased region" description="Pro residues" evidence="1">
    <location>
        <begin position="1"/>
        <end position="10"/>
    </location>
</feature>
<organism evidence="3 4">
    <name type="scientific">Corynespora cassiicola Philippines</name>
    <dbReference type="NCBI Taxonomy" id="1448308"/>
    <lineage>
        <taxon>Eukaryota</taxon>
        <taxon>Fungi</taxon>
        <taxon>Dikarya</taxon>
        <taxon>Ascomycota</taxon>
        <taxon>Pezizomycotina</taxon>
        <taxon>Dothideomycetes</taxon>
        <taxon>Pleosporomycetidae</taxon>
        <taxon>Pleosporales</taxon>
        <taxon>Corynesporascaceae</taxon>
        <taxon>Corynespora</taxon>
    </lineage>
</organism>
<feature type="region of interest" description="Disordered" evidence="1">
    <location>
        <begin position="217"/>
        <end position="248"/>
    </location>
</feature>
<dbReference type="EMBL" id="KZ678146">
    <property type="protein sequence ID" value="PSN60929.1"/>
    <property type="molecule type" value="Genomic_DNA"/>
</dbReference>